<dbReference type="OrthoDB" id="1043438at2"/>
<protein>
    <submittedName>
        <fullName evidence="2">F5/8 type C domain-containing protein</fullName>
    </submittedName>
</protein>
<dbReference type="InterPro" id="IPR008979">
    <property type="entry name" value="Galactose-bd-like_sf"/>
</dbReference>
<dbReference type="Proteomes" id="UP000192756">
    <property type="component" value="Unassembled WGS sequence"/>
</dbReference>
<name>A0A1W2BK10_9SPHI</name>
<dbReference type="PROSITE" id="PS50022">
    <property type="entry name" value="FA58C_3"/>
    <property type="match status" value="1"/>
</dbReference>
<dbReference type="RefSeq" id="WP_084238826.1">
    <property type="nucleotide sequence ID" value="NZ_FWXT01000001.1"/>
</dbReference>
<dbReference type="Gene3D" id="2.60.120.260">
    <property type="entry name" value="Galactose-binding domain-like"/>
    <property type="match status" value="1"/>
</dbReference>
<gene>
    <name evidence="2" type="ORF">SAMN04488524_2425</name>
</gene>
<dbReference type="AlphaFoldDB" id="A0A1W2BK10"/>
<proteinExistence type="predicted"/>
<evidence type="ECO:0000259" key="1">
    <source>
        <dbReference type="PROSITE" id="PS50022"/>
    </source>
</evidence>
<dbReference type="EMBL" id="FWXT01000001">
    <property type="protein sequence ID" value="SMC73223.1"/>
    <property type="molecule type" value="Genomic_DNA"/>
</dbReference>
<sequence>MKIRIYLSIVLPGIFMLSVLSACKRMDSTYDQYVVPNGIIYPGKATAPSLKSGYNRVQISWLRGTDPKVVRARIYWNNFTDSVEVPVPANQEVITHTISNLSEDYYSFTIKTFDKDGHVSVPVEVSGNVFGERYRATLLNRVVLSSTINLANVLTLQFEPALPGSTIVKSEVEYTSTSGVSKTVTVLPGVSLLQLTDYKLETGYKLRTQHLSPIAMDPLYAADQLVENFLLNKTEWKVIDFSSQNPDANNVSVPANMIDGNPATRWLTLASTSKYPHHITVDLGAARTVKTVSLWRWVQAAPDERGPNVVQFFGSANNTTWNDLGTYNFDRLTNNEQIYALPASTQFRYLKVVAISGPQTYVILGEVNVTVK</sequence>
<dbReference type="Gene3D" id="2.60.40.10">
    <property type="entry name" value="Immunoglobulins"/>
    <property type="match status" value="1"/>
</dbReference>
<accession>A0A1W2BK10</accession>
<evidence type="ECO:0000313" key="2">
    <source>
        <dbReference type="EMBL" id="SMC73223.1"/>
    </source>
</evidence>
<keyword evidence="3" id="KW-1185">Reference proteome</keyword>
<dbReference type="InterPro" id="IPR000421">
    <property type="entry name" value="FA58C"/>
</dbReference>
<dbReference type="Pfam" id="PF16389">
    <property type="entry name" value="DUF4998"/>
    <property type="match status" value="1"/>
</dbReference>
<dbReference type="Pfam" id="PF00754">
    <property type="entry name" value="F5_F8_type_C"/>
    <property type="match status" value="1"/>
</dbReference>
<dbReference type="InterPro" id="IPR013783">
    <property type="entry name" value="Ig-like_fold"/>
</dbReference>
<organism evidence="2 3">
    <name type="scientific">Pedobacter africanus</name>
    <dbReference type="NCBI Taxonomy" id="151894"/>
    <lineage>
        <taxon>Bacteria</taxon>
        <taxon>Pseudomonadati</taxon>
        <taxon>Bacteroidota</taxon>
        <taxon>Sphingobacteriia</taxon>
        <taxon>Sphingobacteriales</taxon>
        <taxon>Sphingobacteriaceae</taxon>
        <taxon>Pedobacter</taxon>
    </lineage>
</organism>
<dbReference type="SUPFAM" id="SSF49785">
    <property type="entry name" value="Galactose-binding domain-like"/>
    <property type="match status" value="1"/>
</dbReference>
<evidence type="ECO:0000313" key="3">
    <source>
        <dbReference type="Proteomes" id="UP000192756"/>
    </source>
</evidence>
<reference evidence="3" key="1">
    <citation type="submission" date="2017-04" db="EMBL/GenBank/DDBJ databases">
        <authorList>
            <person name="Varghese N."/>
            <person name="Submissions S."/>
        </authorList>
    </citation>
    <scope>NUCLEOTIDE SEQUENCE [LARGE SCALE GENOMIC DNA]</scope>
    <source>
        <strain evidence="3">DSM 12126</strain>
    </source>
</reference>
<feature type="domain" description="F5/8 type C" evidence="1">
    <location>
        <begin position="226"/>
        <end position="372"/>
    </location>
</feature>
<dbReference type="PROSITE" id="PS51257">
    <property type="entry name" value="PROKAR_LIPOPROTEIN"/>
    <property type="match status" value="1"/>
</dbReference>
<dbReference type="STRING" id="151894.SAMN04488524_2425"/>